<dbReference type="Pfam" id="PF06580">
    <property type="entry name" value="His_kinase"/>
    <property type="match status" value="1"/>
</dbReference>
<proteinExistence type="predicted"/>
<name>K6ZME7_9ALTE</name>
<evidence type="ECO:0000259" key="2">
    <source>
        <dbReference type="Pfam" id="PF06580"/>
    </source>
</evidence>
<feature type="domain" description="Signal transduction histidine kinase internal region" evidence="2">
    <location>
        <begin position="181"/>
        <end position="260"/>
    </location>
</feature>
<keyword evidence="1" id="KW-0472">Membrane</keyword>
<feature type="transmembrane region" description="Helical" evidence="1">
    <location>
        <begin position="133"/>
        <end position="155"/>
    </location>
</feature>
<keyword evidence="4" id="KW-1185">Reference proteome</keyword>
<dbReference type="STRING" id="1129794.C427_4247"/>
<dbReference type="GO" id="GO:0016020">
    <property type="term" value="C:membrane"/>
    <property type="evidence" value="ECO:0007669"/>
    <property type="project" value="InterPro"/>
</dbReference>
<dbReference type="InterPro" id="IPR036890">
    <property type="entry name" value="HATPase_C_sf"/>
</dbReference>
<evidence type="ECO:0000313" key="4">
    <source>
        <dbReference type="Proteomes" id="UP000011864"/>
    </source>
</evidence>
<keyword evidence="1" id="KW-0812">Transmembrane</keyword>
<dbReference type="OrthoDB" id="2514702at2"/>
<keyword evidence="1" id="KW-1133">Transmembrane helix</keyword>
<dbReference type="eggNOG" id="COG2972">
    <property type="taxonomic scope" value="Bacteria"/>
</dbReference>
<sequence length="385" mass="44760">MDGVSENTAETFIANKDKPSFWLLHSLGWMTYVFIFTVDYVFFYRDFNKIGFDVFFPLVLAGLFAALLTWPLSYVYRQCWKLPSSLLITTITLSSLLVSLIWTPVKNLVMWYFYEDFDVLSLISDSPSDEFRWYMLFMSVSYVFFMIFVWSTLYFRIKYQFRLINEKKLHIEAVRRPHISQIKKLRCQINPHFLFNSLNAVPTLVLRGSKEKANGMLIRLSIFLRFSLDNAPEKKIRLYDELKELMLYLEIEKTRFDDRLTVKFEIEPHTKALLVQSLLLQPLVENSIKYAIVQMSSGGLIEVTARCLNGCLQMEVADNGPVQDNAYLGAKTGTKGQTASSHTWVGGQNIVVRLNVLYPNNHEFKIIRGLTVGYRVQISIPMEYL</sequence>
<organism evidence="3 4">
    <name type="scientific">Paraglaciecola psychrophila 170</name>
    <dbReference type="NCBI Taxonomy" id="1129794"/>
    <lineage>
        <taxon>Bacteria</taxon>
        <taxon>Pseudomonadati</taxon>
        <taxon>Pseudomonadota</taxon>
        <taxon>Gammaproteobacteria</taxon>
        <taxon>Alteromonadales</taxon>
        <taxon>Alteromonadaceae</taxon>
        <taxon>Paraglaciecola</taxon>
    </lineage>
</organism>
<dbReference type="AlphaFoldDB" id="K6ZME7"/>
<feature type="transmembrane region" description="Helical" evidence="1">
    <location>
        <begin position="21"/>
        <end position="42"/>
    </location>
</feature>
<dbReference type="GO" id="GO:0000155">
    <property type="term" value="F:phosphorelay sensor kinase activity"/>
    <property type="evidence" value="ECO:0007669"/>
    <property type="project" value="InterPro"/>
</dbReference>
<protein>
    <recommendedName>
        <fullName evidence="2">Signal transduction histidine kinase internal region domain-containing protein</fullName>
    </recommendedName>
</protein>
<dbReference type="KEGG" id="gps:C427_4247"/>
<dbReference type="InterPro" id="IPR050640">
    <property type="entry name" value="Bact_2-comp_sensor_kinase"/>
</dbReference>
<dbReference type="PANTHER" id="PTHR34220">
    <property type="entry name" value="SENSOR HISTIDINE KINASE YPDA"/>
    <property type="match status" value="1"/>
</dbReference>
<dbReference type="Gene3D" id="3.30.565.10">
    <property type="entry name" value="Histidine kinase-like ATPase, C-terminal domain"/>
    <property type="match status" value="1"/>
</dbReference>
<dbReference type="PANTHER" id="PTHR34220:SF7">
    <property type="entry name" value="SENSOR HISTIDINE KINASE YPDA"/>
    <property type="match status" value="1"/>
</dbReference>
<dbReference type="Proteomes" id="UP000011864">
    <property type="component" value="Chromosome"/>
</dbReference>
<dbReference type="EMBL" id="CP003837">
    <property type="protein sequence ID" value="AGH46352.1"/>
    <property type="molecule type" value="Genomic_DNA"/>
</dbReference>
<accession>K6ZME7</accession>
<dbReference type="RefSeq" id="WP_007637170.1">
    <property type="nucleotide sequence ID" value="NC_020514.1"/>
</dbReference>
<evidence type="ECO:0000313" key="3">
    <source>
        <dbReference type="EMBL" id="AGH46352.1"/>
    </source>
</evidence>
<feature type="transmembrane region" description="Helical" evidence="1">
    <location>
        <begin position="54"/>
        <end position="74"/>
    </location>
</feature>
<reference evidence="3 4" key="1">
    <citation type="journal article" date="2013" name="Genome Announc.">
        <title>Complete Genome Sequence of Glaciecola psychrophila Strain 170T.</title>
        <authorList>
            <person name="Yin J."/>
            <person name="Chen J."/>
            <person name="Liu G."/>
            <person name="Yu Y."/>
            <person name="Song L."/>
            <person name="Wang X."/>
            <person name="Qu X."/>
        </authorList>
    </citation>
    <scope>NUCLEOTIDE SEQUENCE [LARGE SCALE GENOMIC DNA]</scope>
    <source>
        <strain evidence="3 4">170</strain>
    </source>
</reference>
<feature type="transmembrane region" description="Helical" evidence="1">
    <location>
        <begin position="86"/>
        <end position="113"/>
    </location>
</feature>
<dbReference type="SUPFAM" id="SSF55874">
    <property type="entry name" value="ATPase domain of HSP90 chaperone/DNA topoisomerase II/histidine kinase"/>
    <property type="match status" value="1"/>
</dbReference>
<gene>
    <name evidence="3" type="ORF">C427_4247</name>
</gene>
<evidence type="ECO:0000256" key="1">
    <source>
        <dbReference type="SAM" id="Phobius"/>
    </source>
</evidence>
<dbReference type="HOGENOM" id="CLU_020473_1_1_6"/>
<dbReference type="InterPro" id="IPR010559">
    <property type="entry name" value="Sig_transdc_His_kin_internal"/>
</dbReference>
<dbReference type="PATRIC" id="fig|1129794.4.peg.4229"/>